<dbReference type="Pfam" id="PF14206">
    <property type="entry name" value="Cys_rich_CPCC"/>
    <property type="match status" value="1"/>
</dbReference>
<dbReference type="EMBL" id="CAKD01000021">
    <property type="protein sequence ID" value="CCI85342.1"/>
    <property type="molecule type" value="Genomic_DNA"/>
</dbReference>
<dbReference type="AlphaFoldDB" id="I7IZV7"/>
<dbReference type="Proteomes" id="UP000009311">
    <property type="component" value="Unassembled WGS sequence"/>
</dbReference>
<dbReference type="InterPro" id="IPR025983">
    <property type="entry name" value="Cys_rich_CPCC"/>
</dbReference>
<sequence length="81" mass="9260">MGALNMMKDMQKTWKIDGENWLYCPVCGKEVRGYDNICDKCGWQNTGPINHDGGPNNITLAEAQRQYKETGKINNFKFLSE</sequence>
<protein>
    <recommendedName>
        <fullName evidence="1">Cysteine-rich CPCC domain-containing protein</fullName>
    </recommendedName>
</protein>
<organism evidence="2 3">
    <name type="scientific">Lactobacillus pasteurii DSM 23907 = CRBIP 24.76</name>
    <dbReference type="NCBI Taxonomy" id="1423790"/>
    <lineage>
        <taxon>Bacteria</taxon>
        <taxon>Bacillati</taxon>
        <taxon>Bacillota</taxon>
        <taxon>Bacilli</taxon>
        <taxon>Lactobacillales</taxon>
        <taxon>Lactobacillaceae</taxon>
        <taxon>Lactobacillus</taxon>
    </lineage>
</organism>
<accession>I7IZV7</accession>
<comment type="caution">
    <text evidence="2">The sequence shown here is derived from an EMBL/GenBank/DDBJ whole genome shotgun (WGS) entry which is preliminary data.</text>
</comment>
<feature type="domain" description="Cysteine-rich CPCC" evidence="1">
    <location>
        <begin position="23"/>
        <end position="73"/>
    </location>
</feature>
<reference evidence="2 3" key="1">
    <citation type="submission" date="2012-06" db="EMBL/GenBank/DDBJ databases">
        <title>Draft Genome Sequence of Lactobacillus pasteurii CRBIP 24.76T.</title>
        <authorList>
            <person name="Cousin S."/>
            <person name="Bouchier C."/>
            <person name="Loux V."/>
            <person name="Ma L."/>
            <person name="Creno S."/>
            <person name="Bizet C."/>
            <person name="Clermont D."/>
        </authorList>
    </citation>
    <scope>NUCLEOTIDE SEQUENCE [LARGE SCALE GENOMIC DNA]</scope>
    <source>
        <strain evidence="3">CRBIP 24.76T</strain>
    </source>
</reference>
<evidence type="ECO:0000313" key="2">
    <source>
        <dbReference type="EMBL" id="CCI85342.1"/>
    </source>
</evidence>
<dbReference type="eggNOG" id="ENOG5033GXY">
    <property type="taxonomic scope" value="Bacteria"/>
</dbReference>
<evidence type="ECO:0000313" key="3">
    <source>
        <dbReference type="Proteomes" id="UP000009311"/>
    </source>
</evidence>
<evidence type="ECO:0000259" key="1">
    <source>
        <dbReference type="Pfam" id="PF14206"/>
    </source>
</evidence>
<name>I7IZV7_9LACO</name>
<proteinExistence type="predicted"/>
<keyword evidence="3" id="KW-1185">Reference proteome</keyword>
<dbReference type="STRING" id="1423790.BN53_04470"/>
<gene>
    <name evidence="2" type="ORF">BN53_04470</name>
</gene>